<keyword evidence="2" id="KW-1185">Reference proteome</keyword>
<evidence type="ECO:0000313" key="1">
    <source>
        <dbReference type="EMBL" id="PRQ19956.1"/>
    </source>
</evidence>
<reference evidence="1 2" key="1">
    <citation type="journal article" date="2018" name="Nat. Genet.">
        <title>The Rosa genome provides new insights in the design of modern roses.</title>
        <authorList>
            <person name="Bendahmane M."/>
        </authorList>
    </citation>
    <scope>NUCLEOTIDE SEQUENCE [LARGE SCALE GENOMIC DNA]</scope>
    <source>
        <strain evidence="2">cv. Old Blush</strain>
    </source>
</reference>
<comment type="caution">
    <text evidence="1">The sequence shown here is derived from an EMBL/GenBank/DDBJ whole genome shotgun (WGS) entry which is preliminary data.</text>
</comment>
<dbReference type="Gramene" id="PRQ19956">
    <property type="protein sequence ID" value="PRQ19956"/>
    <property type="gene ID" value="RchiOBHm_Chr7g0222911"/>
</dbReference>
<proteinExistence type="predicted"/>
<dbReference type="Proteomes" id="UP000238479">
    <property type="component" value="Chromosome 7"/>
</dbReference>
<dbReference type="AlphaFoldDB" id="A0A2P6PDE9"/>
<name>A0A2P6PDE9_ROSCH</name>
<gene>
    <name evidence="1" type="ORF">RchiOBHm_Chr7g0222911</name>
</gene>
<sequence length="53" mass="6013">MKPKSLVLFLHPKSRSSRLQILETHLRLFSPKTINSTRVIPPATPDISLCRTS</sequence>
<organism evidence="1 2">
    <name type="scientific">Rosa chinensis</name>
    <name type="common">China rose</name>
    <dbReference type="NCBI Taxonomy" id="74649"/>
    <lineage>
        <taxon>Eukaryota</taxon>
        <taxon>Viridiplantae</taxon>
        <taxon>Streptophyta</taxon>
        <taxon>Embryophyta</taxon>
        <taxon>Tracheophyta</taxon>
        <taxon>Spermatophyta</taxon>
        <taxon>Magnoliopsida</taxon>
        <taxon>eudicotyledons</taxon>
        <taxon>Gunneridae</taxon>
        <taxon>Pentapetalae</taxon>
        <taxon>rosids</taxon>
        <taxon>fabids</taxon>
        <taxon>Rosales</taxon>
        <taxon>Rosaceae</taxon>
        <taxon>Rosoideae</taxon>
        <taxon>Rosoideae incertae sedis</taxon>
        <taxon>Rosa</taxon>
    </lineage>
</organism>
<accession>A0A2P6PDE9</accession>
<evidence type="ECO:0000313" key="2">
    <source>
        <dbReference type="Proteomes" id="UP000238479"/>
    </source>
</evidence>
<dbReference type="EMBL" id="PDCK01000045">
    <property type="protein sequence ID" value="PRQ19956.1"/>
    <property type="molecule type" value="Genomic_DNA"/>
</dbReference>
<protein>
    <submittedName>
        <fullName evidence="1">Uncharacterized protein</fullName>
    </submittedName>
</protein>